<comment type="caution">
    <text evidence="4">The sequence shown here is derived from an EMBL/GenBank/DDBJ whole genome shotgun (WGS) entry which is preliminary data.</text>
</comment>
<dbReference type="SMART" id="SM00382">
    <property type="entry name" value="AAA"/>
    <property type="match status" value="1"/>
</dbReference>
<feature type="compositionally biased region" description="Basic residues" evidence="2">
    <location>
        <begin position="225"/>
        <end position="248"/>
    </location>
</feature>
<sequence>MDTKFSFFQSSFETSAGLPNVYCREKEMKTIKDFFTNKITKPSKANSSLYICGTPGMGKTLSVGEVIKLLKKEKEKHKNVKIKSVFINCATLTQKKMICQAVKKKIKKNMSFRKDVTLNQWKKRVNKKSLDQNENKKEKAKEEKKNSEKQKKKINKNEDKRRKRKRKAAEKNNSSISSNSSEEEEEGEGEDEEEEQSDNNEETKNESQSIKKKRANVKSNIITKKNSKKNQKTKRSQPQKQKKKGKKKSLSDENEDSSDSNKSKESEESEENTESEESKDTDETDESDQTDESEGSDESSESEESEESEESDQFNSSDYEDNIYLEEKEFETQLYEMKEKSQIEKIEFFLKKLKEKVLIVVILDEIDYLVTKNKLNTLYQLFELANSEITNQFVVIGIANALDLTDRVLPYLTLRGIQPSVLGFKPYTIKQTTKILNQRLTLQSENSQGLSISEEAIEFCARKNAKFTGDIREALDICQDAIKVGYEKGEKIISLQTMIHVLNKYYSSTKSKIIENLPLQQKFLITCIMKLIKLKKNNDKSKTRKGTRRSLKTNNFNNRSNYTQKQLNDKKFFSLFILKQEYLNFCQQNKITSNNRLNFNSICENLIGSGIIKITNQKQVPRNRNQYLSRQFQVNVPLYDIKFALKEMPFYKTYIK</sequence>
<dbReference type="GO" id="GO:0051301">
    <property type="term" value="P:cell division"/>
    <property type="evidence" value="ECO:0007669"/>
    <property type="project" value="UniProtKB-KW"/>
</dbReference>
<feature type="region of interest" description="Disordered" evidence="2">
    <location>
        <begin position="539"/>
        <end position="560"/>
    </location>
</feature>
<dbReference type="InterPro" id="IPR050311">
    <property type="entry name" value="ORC1/CDC6"/>
</dbReference>
<dbReference type="InterPro" id="IPR027417">
    <property type="entry name" value="P-loop_NTPase"/>
</dbReference>
<protein>
    <submittedName>
        <fullName evidence="4">Cell division control protein</fullName>
    </submittedName>
</protein>
<feature type="compositionally biased region" description="Basic and acidic residues" evidence="2">
    <location>
        <begin position="128"/>
        <end position="160"/>
    </location>
</feature>
<organism evidence="4 5">
    <name type="scientific">Anaeramoeba flamelloides</name>
    <dbReference type="NCBI Taxonomy" id="1746091"/>
    <lineage>
        <taxon>Eukaryota</taxon>
        <taxon>Metamonada</taxon>
        <taxon>Anaeramoebidae</taxon>
        <taxon>Anaeramoeba</taxon>
    </lineage>
</organism>
<gene>
    <name evidence="4" type="ORF">M0813_01041</name>
</gene>
<evidence type="ECO:0000313" key="4">
    <source>
        <dbReference type="EMBL" id="KAJ6226072.1"/>
    </source>
</evidence>
<evidence type="ECO:0000256" key="2">
    <source>
        <dbReference type="SAM" id="MobiDB-lite"/>
    </source>
</evidence>
<name>A0ABQ8X0S7_9EUKA</name>
<dbReference type="InterPro" id="IPR003593">
    <property type="entry name" value="AAA+_ATPase"/>
</dbReference>
<reference evidence="4" key="1">
    <citation type="submission" date="2022-08" db="EMBL/GenBank/DDBJ databases">
        <title>Novel sulfate-reducing endosymbionts in the free-living metamonad Anaeramoeba.</title>
        <authorList>
            <person name="Jerlstrom-Hultqvist J."/>
            <person name="Cepicka I."/>
            <person name="Gallot-Lavallee L."/>
            <person name="Salas-Leiva D."/>
            <person name="Curtis B.A."/>
            <person name="Zahonova K."/>
            <person name="Pipaliya S."/>
            <person name="Dacks J."/>
            <person name="Roger A.J."/>
        </authorList>
    </citation>
    <scope>NUCLEOTIDE SEQUENCE</scope>
    <source>
        <strain evidence="4">Schooner1</strain>
    </source>
</reference>
<evidence type="ECO:0000313" key="5">
    <source>
        <dbReference type="Proteomes" id="UP001150062"/>
    </source>
</evidence>
<feature type="compositionally biased region" description="Basic residues" evidence="2">
    <location>
        <begin position="542"/>
        <end position="551"/>
    </location>
</feature>
<dbReference type="Gene3D" id="1.10.8.60">
    <property type="match status" value="1"/>
</dbReference>
<proteinExistence type="predicted"/>
<keyword evidence="1" id="KW-0235">DNA replication</keyword>
<dbReference type="InterPro" id="IPR003959">
    <property type="entry name" value="ATPase_AAA_core"/>
</dbReference>
<dbReference type="SUPFAM" id="SSF52540">
    <property type="entry name" value="P-loop containing nucleoside triphosphate hydrolases"/>
    <property type="match status" value="1"/>
</dbReference>
<feature type="region of interest" description="Disordered" evidence="2">
    <location>
        <begin position="123"/>
        <end position="321"/>
    </location>
</feature>
<keyword evidence="4" id="KW-0131">Cell cycle</keyword>
<keyword evidence="5" id="KW-1185">Reference proteome</keyword>
<feature type="compositionally biased region" description="Acidic residues" evidence="2">
    <location>
        <begin position="267"/>
        <end position="321"/>
    </location>
</feature>
<dbReference type="PANTHER" id="PTHR10763:SF26">
    <property type="entry name" value="CELL DIVISION CONTROL PROTEIN 6 HOMOLOG"/>
    <property type="match status" value="1"/>
</dbReference>
<dbReference type="Pfam" id="PF00004">
    <property type="entry name" value="AAA"/>
    <property type="match status" value="1"/>
</dbReference>
<keyword evidence="4" id="KW-0132">Cell division</keyword>
<feature type="domain" description="AAA+ ATPase" evidence="3">
    <location>
        <begin position="45"/>
        <end position="415"/>
    </location>
</feature>
<dbReference type="Gene3D" id="3.40.50.300">
    <property type="entry name" value="P-loop containing nucleotide triphosphate hydrolases"/>
    <property type="match status" value="2"/>
</dbReference>
<feature type="compositionally biased region" description="Low complexity" evidence="2">
    <location>
        <begin position="171"/>
        <end position="180"/>
    </location>
</feature>
<dbReference type="PANTHER" id="PTHR10763">
    <property type="entry name" value="CELL DIVISION CONTROL PROTEIN 6-RELATED"/>
    <property type="match status" value="1"/>
</dbReference>
<dbReference type="EMBL" id="JAOAOG010000346">
    <property type="protein sequence ID" value="KAJ6226072.1"/>
    <property type="molecule type" value="Genomic_DNA"/>
</dbReference>
<accession>A0ABQ8X0S7</accession>
<feature type="compositionally biased region" description="Acidic residues" evidence="2">
    <location>
        <begin position="181"/>
        <end position="200"/>
    </location>
</feature>
<dbReference type="Proteomes" id="UP001150062">
    <property type="component" value="Unassembled WGS sequence"/>
</dbReference>
<evidence type="ECO:0000256" key="1">
    <source>
        <dbReference type="ARBA" id="ARBA00022705"/>
    </source>
</evidence>
<evidence type="ECO:0000259" key="3">
    <source>
        <dbReference type="SMART" id="SM00382"/>
    </source>
</evidence>